<sequence length="123" mass="13120">MPVAGLDEAEEVTGVFLSVGVSPCRPVGDGTKEACLDIEGRSGPYEALREDRGKTTRASGHHTTASGDDPALQDHRERSDMALARAGDLAAQRFSIASSSFSTAAIQSRFWVRQASSSTPRRQ</sequence>
<evidence type="ECO:0000256" key="1">
    <source>
        <dbReference type="SAM" id="MobiDB-lite"/>
    </source>
</evidence>
<keyword evidence="3" id="KW-1185">Reference proteome</keyword>
<proteinExistence type="predicted"/>
<accession>A0ABP8LCA9</accession>
<organism evidence="2 3">
    <name type="scientific">Georgenia halophila</name>
    <dbReference type="NCBI Taxonomy" id="620889"/>
    <lineage>
        <taxon>Bacteria</taxon>
        <taxon>Bacillati</taxon>
        <taxon>Actinomycetota</taxon>
        <taxon>Actinomycetes</taxon>
        <taxon>Micrococcales</taxon>
        <taxon>Bogoriellaceae</taxon>
        <taxon>Georgenia</taxon>
    </lineage>
</organism>
<protein>
    <submittedName>
        <fullName evidence="2">Uncharacterized protein</fullName>
    </submittedName>
</protein>
<dbReference type="EMBL" id="BAABGN010000011">
    <property type="protein sequence ID" value="GAA4425838.1"/>
    <property type="molecule type" value="Genomic_DNA"/>
</dbReference>
<reference evidence="3" key="1">
    <citation type="journal article" date="2019" name="Int. J. Syst. Evol. Microbiol.">
        <title>The Global Catalogue of Microorganisms (GCM) 10K type strain sequencing project: providing services to taxonomists for standard genome sequencing and annotation.</title>
        <authorList>
            <consortium name="The Broad Institute Genomics Platform"/>
            <consortium name="The Broad Institute Genome Sequencing Center for Infectious Disease"/>
            <person name="Wu L."/>
            <person name="Ma J."/>
        </authorList>
    </citation>
    <scope>NUCLEOTIDE SEQUENCE [LARGE SCALE GENOMIC DNA]</scope>
    <source>
        <strain evidence="3">JCM 17810</strain>
    </source>
</reference>
<evidence type="ECO:0000313" key="2">
    <source>
        <dbReference type="EMBL" id="GAA4425838.1"/>
    </source>
</evidence>
<evidence type="ECO:0000313" key="3">
    <source>
        <dbReference type="Proteomes" id="UP001500622"/>
    </source>
</evidence>
<comment type="caution">
    <text evidence="2">The sequence shown here is derived from an EMBL/GenBank/DDBJ whole genome shotgun (WGS) entry which is preliminary data.</text>
</comment>
<feature type="region of interest" description="Disordered" evidence="1">
    <location>
        <begin position="47"/>
        <end position="74"/>
    </location>
</feature>
<dbReference type="Proteomes" id="UP001500622">
    <property type="component" value="Unassembled WGS sequence"/>
</dbReference>
<name>A0ABP8LCA9_9MICO</name>
<gene>
    <name evidence="2" type="ORF">GCM10023169_23900</name>
</gene>
<feature type="compositionally biased region" description="Polar residues" evidence="1">
    <location>
        <begin position="56"/>
        <end position="66"/>
    </location>
</feature>